<comment type="pathway">
    <text evidence="7">Pyrimidine metabolism; dTMP biosynthesis via salvage pathway; dTMP from thymine: step 1/2.</text>
</comment>
<dbReference type="InterPro" id="IPR013102">
    <property type="entry name" value="PYNP_C"/>
</dbReference>
<dbReference type="PANTHER" id="PTHR10515">
    <property type="entry name" value="THYMIDINE PHOSPHORYLASE"/>
    <property type="match status" value="1"/>
</dbReference>
<dbReference type="Gene3D" id="1.20.970.10">
    <property type="entry name" value="Transferase, Pyrimidine Nucleoside Phosphorylase, Chain C"/>
    <property type="match status" value="1"/>
</dbReference>
<dbReference type="UniPathway" id="UPA00578">
    <property type="reaction ID" value="UER00638"/>
</dbReference>
<organism evidence="9 10">
    <name type="scientific">Actibacterium atlanticum</name>
    <dbReference type="NCBI Taxonomy" id="1461693"/>
    <lineage>
        <taxon>Bacteria</taxon>
        <taxon>Pseudomonadati</taxon>
        <taxon>Pseudomonadota</taxon>
        <taxon>Alphaproteobacteria</taxon>
        <taxon>Rhodobacterales</taxon>
        <taxon>Roseobacteraceae</taxon>
        <taxon>Actibacterium</taxon>
    </lineage>
</organism>
<evidence type="ECO:0000256" key="3">
    <source>
        <dbReference type="ARBA" id="ARBA00011892"/>
    </source>
</evidence>
<dbReference type="EMBL" id="AQQY01000005">
    <property type="protein sequence ID" value="KCV82050.1"/>
    <property type="molecule type" value="Genomic_DNA"/>
</dbReference>
<dbReference type="SMART" id="SM00941">
    <property type="entry name" value="PYNP_C"/>
    <property type="match status" value="1"/>
</dbReference>
<evidence type="ECO:0000256" key="5">
    <source>
        <dbReference type="ARBA" id="ARBA00022679"/>
    </source>
</evidence>
<dbReference type="Pfam" id="PF00591">
    <property type="entry name" value="Glycos_transf_3"/>
    <property type="match status" value="1"/>
</dbReference>
<dbReference type="InterPro" id="IPR000312">
    <property type="entry name" value="Glycosyl_Trfase_fam3"/>
</dbReference>
<evidence type="ECO:0000256" key="7">
    <source>
        <dbReference type="HAMAP-Rule" id="MF_01628"/>
    </source>
</evidence>
<feature type="domain" description="Pyrimidine nucleoside phosphorylase C-terminal" evidence="8">
    <location>
        <begin position="345"/>
        <end position="419"/>
    </location>
</feature>
<keyword evidence="4 7" id="KW-0328">Glycosyltransferase</keyword>
<dbReference type="PIRSF" id="PIRSF000478">
    <property type="entry name" value="TP_PyNP"/>
    <property type="match status" value="1"/>
</dbReference>
<evidence type="ECO:0000313" key="9">
    <source>
        <dbReference type="EMBL" id="KCV82050.1"/>
    </source>
</evidence>
<dbReference type="InterPro" id="IPR018090">
    <property type="entry name" value="Pyrmidine_PPas_bac/euk"/>
</dbReference>
<dbReference type="SUPFAM" id="SSF52418">
    <property type="entry name" value="Nucleoside phosphorylase/phosphoribosyltransferase catalytic domain"/>
    <property type="match status" value="1"/>
</dbReference>
<dbReference type="AlphaFoldDB" id="A0A058ZLG2"/>
<comment type="similarity">
    <text evidence="1 7">Belongs to the thymidine/pyrimidine-nucleoside phosphorylase family.</text>
</comment>
<dbReference type="InterPro" id="IPR017459">
    <property type="entry name" value="Glycosyl_Trfase_fam3_N_dom"/>
</dbReference>
<dbReference type="eggNOG" id="COG0213">
    <property type="taxonomic scope" value="Bacteria"/>
</dbReference>
<dbReference type="PANTHER" id="PTHR10515:SF0">
    <property type="entry name" value="THYMIDINE PHOSPHORYLASE"/>
    <property type="match status" value="1"/>
</dbReference>
<dbReference type="InterPro" id="IPR036566">
    <property type="entry name" value="PYNP-like_C_sf"/>
</dbReference>
<dbReference type="EC" id="2.4.2.4" evidence="3 7"/>
<dbReference type="SUPFAM" id="SSF47648">
    <property type="entry name" value="Nucleoside phosphorylase/phosphoribosyltransferase N-terminal domain"/>
    <property type="match status" value="1"/>
</dbReference>
<dbReference type="SUPFAM" id="SSF54680">
    <property type="entry name" value="Pyrimidine nucleoside phosphorylase C-terminal domain"/>
    <property type="match status" value="1"/>
</dbReference>
<dbReference type="PATRIC" id="fig|1461693.3.peg.1908"/>
<evidence type="ECO:0000256" key="2">
    <source>
        <dbReference type="ARBA" id="ARBA00011738"/>
    </source>
</evidence>
<dbReference type="FunFam" id="3.40.1030.10:FF:000003">
    <property type="entry name" value="Pyrimidine-nucleoside phosphorylase"/>
    <property type="match status" value="1"/>
</dbReference>
<sequence>MNAAQIIAKQRDQALLSAAEITWFAKGLATGEVSDAQAAAFAMAVVLNGLEEDERIALTKAMRDSGEILHWDLPGPVLDKHSTGGVGDCVSLMLAPALAACGAYVPMLSGRGLGHTGGTLDKLESIPGYHAEVGIERLRGVVGEVGCAIVGTTRDIAPADRRFYAIRDVTGTVESIDLITASILSKKLAAGLDGLVLDVKAGSGAFMTDMADAERLARSLVRTSKGAGCPTIALITDMNQPVVPAAGNALEVIEVMKALTGTATGRLTELTCALGGAVLALGGLADDAVAGEAAIAKALSSGAAAEKFRQMVAALGGPTDFLTCWADRLPAAPVIRAVASAQAGIVQRIDGHALGMTVVELGGGRKRQSDLINPSVGLSELTEIGQEIGPGTPLAMVHAADEATAERAVSMVRAAYTIGTAPVTSLPLIYQKVA</sequence>
<comment type="catalytic activity">
    <reaction evidence="6 7">
        <text>thymidine + phosphate = 2-deoxy-alpha-D-ribose 1-phosphate + thymine</text>
        <dbReference type="Rhea" id="RHEA:16037"/>
        <dbReference type="ChEBI" id="CHEBI:17748"/>
        <dbReference type="ChEBI" id="CHEBI:17821"/>
        <dbReference type="ChEBI" id="CHEBI:43474"/>
        <dbReference type="ChEBI" id="CHEBI:57259"/>
        <dbReference type="EC" id="2.4.2.4"/>
    </reaction>
</comment>
<keyword evidence="10" id="KW-1185">Reference proteome</keyword>
<protein>
    <recommendedName>
        <fullName evidence="3 7">Thymidine phosphorylase</fullName>
        <ecNumber evidence="3 7">2.4.2.4</ecNumber>
    </recommendedName>
    <alternativeName>
        <fullName evidence="7">TdRPase</fullName>
    </alternativeName>
</protein>
<dbReference type="Proteomes" id="UP000024836">
    <property type="component" value="Unassembled WGS sequence"/>
</dbReference>
<dbReference type="GO" id="GO:0006206">
    <property type="term" value="P:pyrimidine nucleobase metabolic process"/>
    <property type="evidence" value="ECO:0007669"/>
    <property type="project" value="InterPro"/>
</dbReference>
<keyword evidence="5 7" id="KW-0808">Transferase</keyword>
<evidence type="ECO:0000256" key="4">
    <source>
        <dbReference type="ARBA" id="ARBA00022676"/>
    </source>
</evidence>
<comment type="subunit">
    <text evidence="2 7">Homodimer.</text>
</comment>
<comment type="caution">
    <text evidence="9">The sequence shown here is derived from an EMBL/GenBank/DDBJ whole genome shotgun (WGS) entry which is preliminary data.</text>
</comment>
<dbReference type="Gene3D" id="3.90.1170.30">
    <property type="entry name" value="Pyrimidine nucleoside phosphorylase-like, C-terminal domain"/>
    <property type="match status" value="1"/>
</dbReference>
<evidence type="ECO:0000256" key="6">
    <source>
        <dbReference type="ARBA" id="ARBA00048550"/>
    </source>
</evidence>
<dbReference type="NCBIfam" id="TIGR02644">
    <property type="entry name" value="Y_phosphoryl"/>
    <property type="match status" value="1"/>
</dbReference>
<proteinExistence type="inferred from homology"/>
<dbReference type="RefSeq" id="WP_035250839.1">
    <property type="nucleotide sequence ID" value="NZ_AQQY01000005.1"/>
</dbReference>
<dbReference type="InterPro" id="IPR013465">
    <property type="entry name" value="Thymidine_Pase"/>
</dbReference>
<comment type="function">
    <text evidence="7">The enzymes which catalyze the reversible phosphorolysis of pyrimidine nucleosides are involved in the degradation of these compounds and in their utilization as carbon and energy sources, or in the rescue of pyrimidine bases for nucleotide synthesis.</text>
</comment>
<dbReference type="GO" id="GO:0009032">
    <property type="term" value="F:thymidine phosphorylase activity"/>
    <property type="evidence" value="ECO:0007669"/>
    <property type="project" value="UniProtKB-UniRule"/>
</dbReference>
<dbReference type="InterPro" id="IPR000053">
    <property type="entry name" value="Thymidine/pyrmidine_PPase"/>
</dbReference>
<dbReference type="Gene3D" id="3.40.1030.10">
    <property type="entry name" value="Nucleoside phosphorylase/phosphoribosyltransferase catalytic domain"/>
    <property type="match status" value="1"/>
</dbReference>
<dbReference type="InterPro" id="IPR017872">
    <property type="entry name" value="Pyrmidine_PPase_CS"/>
</dbReference>
<dbReference type="PROSITE" id="PS00647">
    <property type="entry name" value="THYMID_PHOSPHORYLASE"/>
    <property type="match status" value="1"/>
</dbReference>
<dbReference type="NCBIfam" id="NF004490">
    <property type="entry name" value="PRK05820.1"/>
    <property type="match status" value="1"/>
</dbReference>
<evidence type="ECO:0000259" key="8">
    <source>
        <dbReference type="SMART" id="SM00941"/>
    </source>
</evidence>
<dbReference type="Pfam" id="PF02885">
    <property type="entry name" value="Glycos_trans_3N"/>
    <property type="match status" value="1"/>
</dbReference>
<dbReference type="InterPro" id="IPR035902">
    <property type="entry name" value="Nuc_phospho_transferase"/>
</dbReference>
<dbReference type="HAMAP" id="MF_01628">
    <property type="entry name" value="Thymid_phosp"/>
    <property type="match status" value="1"/>
</dbReference>
<evidence type="ECO:0000256" key="1">
    <source>
        <dbReference type="ARBA" id="ARBA00006915"/>
    </source>
</evidence>
<name>A0A058ZLG2_9RHOB</name>
<dbReference type="OrthoDB" id="9763887at2"/>
<dbReference type="GO" id="GO:0004645">
    <property type="term" value="F:1,4-alpha-oligoglucan phosphorylase activity"/>
    <property type="evidence" value="ECO:0007669"/>
    <property type="project" value="InterPro"/>
</dbReference>
<dbReference type="InterPro" id="IPR036320">
    <property type="entry name" value="Glycosyl_Trfase_fam3_N_dom_sf"/>
</dbReference>
<reference evidence="9 10" key="1">
    <citation type="submission" date="2013-04" db="EMBL/GenBank/DDBJ databases">
        <title>Shimia sp. 22II-S11-Z10 Genome Sequencing.</title>
        <authorList>
            <person name="Lai Q."/>
            <person name="Li G."/>
            <person name="Shao Z."/>
        </authorList>
    </citation>
    <scope>NUCLEOTIDE SEQUENCE [LARGE SCALE GENOMIC DNA]</scope>
    <source>
        <strain evidence="10">22II-S11-Z10</strain>
    </source>
</reference>
<dbReference type="GO" id="GO:0046104">
    <property type="term" value="P:thymidine metabolic process"/>
    <property type="evidence" value="ECO:0007669"/>
    <property type="project" value="UniProtKB-UniRule"/>
</dbReference>
<evidence type="ECO:0000313" key="10">
    <source>
        <dbReference type="Proteomes" id="UP000024836"/>
    </source>
</evidence>
<dbReference type="GO" id="GO:0005829">
    <property type="term" value="C:cytosol"/>
    <property type="evidence" value="ECO:0007669"/>
    <property type="project" value="TreeGrafter"/>
</dbReference>
<gene>
    <name evidence="7 9" type="primary">deoA</name>
    <name evidence="9" type="ORF">ATO10_09393</name>
</gene>
<dbReference type="Pfam" id="PF07831">
    <property type="entry name" value="PYNP_C"/>
    <property type="match status" value="1"/>
</dbReference>
<accession>A0A058ZLG2</accession>
<dbReference type="STRING" id="1461693.ATO10_09393"/>